<dbReference type="Pfam" id="PF14136">
    <property type="entry name" value="DUF4303"/>
    <property type="match status" value="1"/>
</dbReference>
<dbReference type="Proteomes" id="UP001180973">
    <property type="component" value="Unassembled WGS sequence"/>
</dbReference>
<reference evidence="1" key="1">
    <citation type="submission" date="2023-09" db="EMBL/GenBank/DDBJ databases">
        <title>30 novel species of actinomycetes from the DSMZ collection.</title>
        <authorList>
            <person name="Nouioui I."/>
        </authorList>
    </citation>
    <scope>NUCLEOTIDE SEQUENCE</scope>
    <source>
        <strain evidence="1">DSM 115977</strain>
    </source>
</reference>
<dbReference type="RefSeq" id="WP_311412135.1">
    <property type="nucleotide sequence ID" value="NZ_JAVRFL010000014.1"/>
</dbReference>
<protein>
    <submittedName>
        <fullName evidence="1">DUF4303 domain-containing protein</fullName>
    </submittedName>
</protein>
<gene>
    <name evidence="1" type="ORF">RM555_13985</name>
</gene>
<proteinExistence type="predicted"/>
<sequence length="192" mass="21013">MPTVDMPALRERIVASICATIGPMLEGRASEELYAVALTTDSDVVTVTLLAHTEEALQALVEADDAYADGYRWWPDEWAVTDDHKAAGPDVESMVQISRDMFDTHDSLGDDDEAHGQWCLRARATLEDALGDHRVRASIAEINAAWHPVLFVTDTDGNAHLTVRSIDLLNEGHPNPDLVASARDFFDETDGG</sequence>
<accession>A0ABU2WW11</accession>
<evidence type="ECO:0000313" key="1">
    <source>
        <dbReference type="EMBL" id="MDT0530099.1"/>
    </source>
</evidence>
<organism evidence="1 2">
    <name type="scientific">Micromonospora reichwaldensis</name>
    <dbReference type="NCBI Taxonomy" id="3075516"/>
    <lineage>
        <taxon>Bacteria</taxon>
        <taxon>Bacillati</taxon>
        <taxon>Actinomycetota</taxon>
        <taxon>Actinomycetes</taxon>
        <taxon>Micromonosporales</taxon>
        <taxon>Micromonosporaceae</taxon>
        <taxon>Micromonospora</taxon>
    </lineage>
</organism>
<dbReference type="InterPro" id="IPR025409">
    <property type="entry name" value="DUF4303"/>
</dbReference>
<name>A0ABU2WW11_9ACTN</name>
<keyword evidence="2" id="KW-1185">Reference proteome</keyword>
<evidence type="ECO:0000313" key="2">
    <source>
        <dbReference type="Proteomes" id="UP001180973"/>
    </source>
</evidence>
<comment type="caution">
    <text evidence="1">The sequence shown here is derived from an EMBL/GenBank/DDBJ whole genome shotgun (WGS) entry which is preliminary data.</text>
</comment>
<dbReference type="EMBL" id="JAVRFL010000014">
    <property type="protein sequence ID" value="MDT0530099.1"/>
    <property type="molecule type" value="Genomic_DNA"/>
</dbReference>